<dbReference type="GO" id="GO:0016705">
    <property type="term" value="F:oxidoreductase activity, acting on paired donors, with incorporation or reduction of molecular oxygen"/>
    <property type="evidence" value="ECO:0007669"/>
    <property type="project" value="InterPro"/>
</dbReference>
<dbReference type="GO" id="GO:0016020">
    <property type="term" value="C:membrane"/>
    <property type="evidence" value="ECO:0007669"/>
    <property type="project" value="UniProtKB-SubCell"/>
</dbReference>
<keyword evidence="8 13" id="KW-0560">Oxidoreductase</keyword>
<comment type="subcellular location">
    <subcellularLocation>
        <location evidence="2">Membrane</location>
        <topology evidence="2">Single-pass membrane protein</topology>
    </subcellularLocation>
</comment>
<evidence type="ECO:0000256" key="5">
    <source>
        <dbReference type="ARBA" id="ARBA00022692"/>
    </source>
</evidence>
<protein>
    <submittedName>
        <fullName evidence="14">Putative cytochrome P450 monooxygenase</fullName>
    </submittedName>
</protein>
<evidence type="ECO:0000256" key="4">
    <source>
        <dbReference type="ARBA" id="ARBA00022617"/>
    </source>
</evidence>
<dbReference type="OrthoDB" id="1470350at2759"/>
<dbReference type="GO" id="GO:0009403">
    <property type="term" value="P:toxin biosynthetic process"/>
    <property type="evidence" value="ECO:0007669"/>
    <property type="project" value="UniProtKB-ARBA"/>
</dbReference>
<evidence type="ECO:0000256" key="1">
    <source>
        <dbReference type="ARBA" id="ARBA00001971"/>
    </source>
</evidence>
<dbReference type="Proteomes" id="UP000250140">
    <property type="component" value="Unassembled WGS sequence"/>
</dbReference>
<keyword evidence="6 12" id="KW-0479">Metal-binding</keyword>
<dbReference type="PANTHER" id="PTHR24305">
    <property type="entry name" value="CYTOCHROME P450"/>
    <property type="match status" value="1"/>
</dbReference>
<accession>A0A8E2EQK7</accession>
<comment type="cofactor">
    <cofactor evidence="1 12">
        <name>heme</name>
        <dbReference type="ChEBI" id="CHEBI:30413"/>
    </cofactor>
</comment>
<dbReference type="Pfam" id="PF00067">
    <property type="entry name" value="p450"/>
    <property type="match status" value="1"/>
</dbReference>
<evidence type="ECO:0000256" key="6">
    <source>
        <dbReference type="ARBA" id="ARBA00022723"/>
    </source>
</evidence>
<dbReference type="PRINTS" id="PR00385">
    <property type="entry name" value="P450"/>
</dbReference>
<name>A0A8E2EQK7_9PEZI</name>
<dbReference type="FunFam" id="1.10.630.10:FF:000047">
    <property type="entry name" value="Cytochrome P450 monooxygenase"/>
    <property type="match status" value="1"/>
</dbReference>
<evidence type="ECO:0000256" key="8">
    <source>
        <dbReference type="ARBA" id="ARBA00023002"/>
    </source>
</evidence>
<dbReference type="InterPro" id="IPR050121">
    <property type="entry name" value="Cytochrome_P450_monoxygenase"/>
</dbReference>
<evidence type="ECO:0000256" key="7">
    <source>
        <dbReference type="ARBA" id="ARBA00022989"/>
    </source>
</evidence>
<keyword evidence="9 12" id="KW-0408">Iron</keyword>
<keyword evidence="7" id="KW-1133">Transmembrane helix</keyword>
<evidence type="ECO:0000256" key="13">
    <source>
        <dbReference type="RuleBase" id="RU000461"/>
    </source>
</evidence>
<dbReference type="PANTHER" id="PTHR24305:SF210">
    <property type="entry name" value="CYTOCHROME P450 MONOOXYGENASE ASQL-RELATED"/>
    <property type="match status" value="1"/>
</dbReference>
<organism evidence="14 15">
    <name type="scientific">Glonium stellatum</name>
    <dbReference type="NCBI Taxonomy" id="574774"/>
    <lineage>
        <taxon>Eukaryota</taxon>
        <taxon>Fungi</taxon>
        <taxon>Dikarya</taxon>
        <taxon>Ascomycota</taxon>
        <taxon>Pezizomycotina</taxon>
        <taxon>Dothideomycetes</taxon>
        <taxon>Pleosporomycetidae</taxon>
        <taxon>Gloniales</taxon>
        <taxon>Gloniaceae</taxon>
        <taxon>Glonium</taxon>
    </lineage>
</organism>
<keyword evidence="11" id="KW-0472">Membrane</keyword>
<comment type="similarity">
    <text evidence="3 13">Belongs to the cytochrome P450 family.</text>
</comment>
<dbReference type="InterPro" id="IPR036396">
    <property type="entry name" value="Cyt_P450_sf"/>
</dbReference>
<dbReference type="CDD" id="cd11058">
    <property type="entry name" value="CYP60B-like"/>
    <property type="match status" value="1"/>
</dbReference>
<keyword evidence="4 12" id="KW-0349">Heme</keyword>
<dbReference type="GO" id="GO:0005506">
    <property type="term" value="F:iron ion binding"/>
    <property type="evidence" value="ECO:0007669"/>
    <property type="project" value="InterPro"/>
</dbReference>
<evidence type="ECO:0000313" key="14">
    <source>
        <dbReference type="EMBL" id="OCL02961.1"/>
    </source>
</evidence>
<dbReference type="AlphaFoldDB" id="A0A8E2EQK7"/>
<keyword evidence="10 13" id="KW-0503">Monooxygenase</keyword>
<dbReference type="SUPFAM" id="SSF48264">
    <property type="entry name" value="Cytochrome P450"/>
    <property type="match status" value="1"/>
</dbReference>
<proteinExistence type="inferred from homology"/>
<reference evidence="14 15" key="1">
    <citation type="journal article" date="2016" name="Nat. Commun.">
        <title>Ectomycorrhizal ecology is imprinted in the genome of the dominant symbiotic fungus Cenococcum geophilum.</title>
        <authorList>
            <consortium name="DOE Joint Genome Institute"/>
            <person name="Peter M."/>
            <person name="Kohler A."/>
            <person name="Ohm R.A."/>
            <person name="Kuo A."/>
            <person name="Krutzmann J."/>
            <person name="Morin E."/>
            <person name="Arend M."/>
            <person name="Barry K.W."/>
            <person name="Binder M."/>
            <person name="Choi C."/>
            <person name="Clum A."/>
            <person name="Copeland A."/>
            <person name="Grisel N."/>
            <person name="Haridas S."/>
            <person name="Kipfer T."/>
            <person name="LaButti K."/>
            <person name="Lindquist E."/>
            <person name="Lipzen A."/>
            <person name="Maire R."/>
            <person name="Meier B."/>
            <person name="Mihaltcheva S."/>
            <person name="Molinier V."/>
            <person name="Murat C."/>
            <person name="Poggeler S."/>
            <person name="Quandt C.A."/>
            <person name="Sperisen C."/>
            <person name="Tritt A."/>
            <person name="Tisserant E."/>
            <person name="Crous P.W."/>
            <person name="Henrissat B."/>
            <person name="Nehls U."/>
            <person name="Egli S."/>
            <person name="Spatafora J.W."/>
            <person name="Grigoriev I.V."/>
            <person name="Martin F.M."/>
        </authorList>
    </citation>
    <scope>NUCLEOTIDE SEQUENCE [LARGE SCALE GENOMIC DNA]</scope>
    <source>
        <strain evidence="14 15">CBS 207.34</strain>
    </source>
</reference>
<dbReference type="InterPro" id="IPR017972">
    <property type="entry name" value="Cyt_P450_CS"/>
</dbReference>
<gene>
    <name evidence="14" type="ORF">AOQ84DRAFT_326671</name>
</gene>
<evidence type="ECO:0000256" key="2">
    <source>
        <dbReference type="ARBA" id="ARBA00004167"/>
    </source>
</evidence>
<dbReference type="GO" id="GO:0020037">
    <property type="term" value="F:heme binding"/>
    <property type="evidence" value="ECO:0007669"/>
    <property type="project" value="InterPro"/>
</dbReference>
<dbReference type="PRINTS" id="PR00463">
    <property type="entry name" value="EP450I"/>
</dbReference>
<sequence>MAVQLPPSPYSFAAGTAASVGLVLLYCVSRGIYNAFFHPLRHFPGPKLWSTTFLFRHVAAMRGQLDWSIKAFHDKYGDVVRFSPDELSFSSEQAWKDIYGHRDVPLVKDPGWYSIVKGPGGAQSIFNAGPQSHPRMRKQLSHAFSEKALRDQEDYVKTYVELLIHKLRDVASAGAPADMVKWYNFTTFDMIGDLALGKTFGCLKDSQYHTWVSNIFNSIKIGPFIRTMAAYTDVQSLMRLLAPASVKEARRKHELYVEVHAKERMDKGIMEERKDFISYILKHREDKNSLTDNEIAANCGFLILAGSETTATALSGLTYHLLKVPDCLHKVTEEVRSAFSSEEEINFLNANARLPYTMACISEGLRMYPPGPSLLPRRTPSGGASIIDGCQVPGWTLVGVHALTTTRKPANFHKPNTFIPERWLPSSTADPSSPFYHDRRGASQPFSTGPRNCLGKSLAYNEMRVILAKLLWNFDLELCSESKDWDNQLTYTLWEKRPLMCRLHDVRKGE</sequence>
<evidence type="ECO:0000313" key="15">
    <source>
        <dbReference type="Proteomes" id="UP000250140"/>
    </source>
</evidence>
<feature type="binding site" description="axial binding residue" evidence="12">
    <location>
        <position position="453"/>
    </location>
    <ligand>
        <name>heme</name>
        <dbReference type="ChEBI" id="CHEBI:30413"/>
    </ligand>
    <ligandPart>
        <name>Fe</name>
        <dbReference type="ChEBI" id="CHEBI:18248"/>
    </ligandPart>
</feature>
<evidence type="ECO:0000256" key="10">
    <source>
        <dbReference type="ARBA" id="ARBA00023033"/>
    </source>
</evidence>
<dbReference type="Gene3D" id="1.10.630.10">
    <property type="entry name" value="Cytochrome P450"/>
    <property type="match status" value="1"/>
</dbReference>
<evidence type="ECO:0000256" key="12">
    <source>
        <dbReference type="PIRSR" id="PIRSR602401-1"/>
    </source>
</evidence>
<dbReference type="GO" id="GO:0004497">
    <property type="term" value="F:monooxygenase activity"/>
    <property type="evidence" value="ECO:0007669"/>
    <property type="project" value="UniProtKB-KW"/>
</dbReference>
<evidence type="ECO:0000256" key="3">
    <source>
        <dbReference type="ARBA" id="ARBA00010617"/>
    </source>
</evidence>
<dbReference type="EMBL" id="KV750843">
    <property type="protein sequence ID" value="OCL02961.1"/>
    <property type="molecule type" value="Genomic_DNA"/>
</dbReference>
<dbReference type="PROSITE" id="PS00086">
    <property type="entry name" value="CYTOCHROME_P450"/>
    <property type="match status" value="1"/>
</dbReference>
<dbReference type="InterPro" id="IPR002401">
    <property type="entry name" value="Cyt_P450_E_grp-I"/>
</dbReference>
<keyword evidence="15" id="KW-1185">Reference proteome</keyword>
<keyword evidence="5" id="KW-0812">Transmembrane</keyword>
<dbReference type="InterPro" id="IPR001128">
    <property type="entry name" value="Cyt_P450"/>
</dbReference>
<evidence type="ECO:0000256" key="9">
    <source>
        <dbReference type="ARBA" id="ARBA00023004"/>
    </source>
</evidence>
<evidence type="ECO:0000256" key="11">
    <source>
        <dbReference type="ARBA" id="ARBA00023136"/>
    </source>
</evidence>